<dbReference type="Pfam" id="PF10672">
    <property type="entry name" value="Methyltrans_SAM"/>
    <property type="match status" value="1"/>
</dbReference>
<keyword evidence="1 5" id="KW-0489">Methyltransferase</keyword>
<reference evidence="5 6" key="1">
    <citation type="submission" date="2022-10" db="EMBL/GenBank/DDBJ databases">
        <title>Luteolibacter flavescens strain MCCC 1K03193, whole genome shotgun sequencing project.</title>
        <authorList>
            <person name="Zhao G."/>
            <person name="Shen L."/>
        </authorList>
    </citation>
    <scope>NUCLEOTIDE SEQUENCE [LARGE SCALE GENOMIC DNA]</scope>
    <source>
        <strain evidence="5 6">MCCC 1K03193</strain>
    </source>
</reference>
<dbReference type="PANTHER" id="PTHR43042:SF3">
    <property type="entry name" value="RIBOSOMAL RNA LARGE SUBUNIT METHYLTRANSFERASE YWBD-RELATED"/>
    <property type="match status" value="1"/>
</dbReference>
<sequence length="297" mass="33499">MRHLLEAALARRAPLRQPGTNALRLIDGDGDDLPGLELEDFAGKWLLSTRDRHPPAPLVEWLRSKGHATYWKQLDQQQKESPAHLCGPEQDEPFPIQESGLNFEISFQSGYSQGIFLDQRDRRAELRSRLSAGQTLLNTFAYTGAFSVFAAAAGATTTTLDLAQPYLDWAKRNFELNGFDPSAHYYCKGDTFHWLARFAKQGRTFDGIVLDPPTFSRDKDGKVFRVEKDYGRLAELAMKCLTPGGFLLASTNCRTLSPRDFEAQLRGASRRPVKIRHNDMPADFTGEQYLKSVWVDT</sequence>
<dbReference type="SUPFAM" id="SSF53335">
    <property type="entry name" value="S-adenosyl-L-methionine-dependent methyltransferases"/>
    <property type="match status" value="1"/>
</dbReference>
<evidence type="ECO:0000256" key="3">
    <source>
        <dbReference type="ARBA" id="ARBA00022691"/>
    </source>
</evidence>
<dbReference type="GO" id="GO:0008168">
    <property type="term" value="F:methyltransferase activity"/>
    <property type="evidence" value="ECO:0007669"/>
    <property type="project" value="UniProtKB-KW"/>
</dbReference>
<dbReference type="EC" id="2.1.1.-" evidence="5"/>
<evidence type="ECO:0000313" key="5">
    <source>
        <dbReference type="EMBL" id="MCW1885903.1"/>
    </source>
</evidence>
<keyword evidence="6" id="KW-1185">Reference proteome</keyword>
<comment type="caution">
    <text evidence="5">The sequence shown here is derived from an EMBL/GenBank/DDBJ whole genome shotgun (WGS) entry which is preliminary data.</text>
</comment>
<keyword evidence="3" id="KW-0949">S-adenosyl-L-methionine</keyword>
<protein>
    <submittedName>
        <fullName evidence="5">Class I SAM-dependent methyltransferase</fullName>
        <ecNumber evidence="5">2.1.1.-</ecNumber>
    </submittedName>
</protein>
<evidence type="ECO:0000313" key="6">
    <source>
        <dbReference type="Proteomes" id="UP001207930"/>
    </source>
</evidence>
<evidence type="ECO:0000256" key="1">
    <source>
        <dbReference type="ARBA" id="ARBA00022603"/>
    </source>
</evidence>
<dbReference type="Proteomes" id="UP001207930">
    <property type="component" value="Unassembled WGS sequence"/>
</dbReference>
<dbReference type="Gene3D" id="3.40.50.150">
    <property type="entry name" value="Vaccinia Virus protein VP39"/>
    <property type="match status" value="1"/>
</dbReference>
<evidence type="ECO:0000259" key="4">
    <source>
        <dbReference type="Pfam" id="PF10672"/>
    </source>
</evidence>
<name>A0ABT3FQQ0_9BACT</name>
<dbReference type="EMBL" id="JAPDDS010000007">
    <property type="protein sequence ID" value="MCW1885903.1"/>
    <property type="molecule type" value="Genomic_DNA"/>
</dbReference>
<gene>
    <name evidence="5" type="ORF">OKA04_14280</name>
</gene>
<accession>A0ABT3FQQ0</accession>
<keyword evidence="2 5" id="KW-0808">Transferase</keyword>
<dbReference type="PANTHER" id="PTHR43042">
    <property type="entry name" value="SAM-DEPENDENT METHYLTRANSFERASE"/>
    <property type="match status" value="1"/>
</dbReference>
<dbReference type="InterPro" id="IPR019614">
    <property type="entry name" value="SAM-dep_methyl-trfase"/>
</dbReference>
<organism evidence="5 6">
    <name type="scientific">Luteolibacter flavescens</name>
    <dbReference type="NCBI Taxonomy" id="1859460"/>
    <lineage>
        <taxon>Bacteria</taxon>
        <taxon>Pseudomonadati</taxon>
        <taxon>Verrucomicrobiota</taxon>
        <taxon>Verrucomicrobiia</taxon>
        <taxon>Verrucomicrobiales</taxon>
        <taxon>Verrucomicrobiaceae</taxon>
        <taxon>Luteolibacter</taxon>
    </lineage>
</organism>
<dbReference type="Gene3D" id="3.30.750.80">
    <property type="entry name" value="RNA methyltransferase domain (HRMD) like"/>
    <property type="match status" value="1"/>
</dbReference>
<dbReference type="RefSeq" id="WP_264501860.1">
    <property type="nucleotide sequence ID" value="NZ_JAPDDS010000007.1"/>
</dbReference>
<proteinExistence type="predicted"/>
<evidence type="ECO:0000256" key="2">
    <source>
        <dbReference type="ARBA" id="ARBA00022679"/>
    </source>
</evidence>
<feature type="domain" description="S-adenosylmethionine-dependent methyltransferase" evidence="4">
    <location>
        <begin position="80"/>
        <end position="260"/>
    </location>
</feature>
<dbReference type="GO" id="GO:0032259">
    <property type="term" value="P:methylation"/>
    <property type="evidence" value="ECO:0007669"/>
    <property type="project" value="UniProtKB-KW"/>
</dbReference>
<dbReference type="InterPro" id="IPR029063">
    <property type="entry name" value="SAM-dependent_MTases_sf"/>
</dbReference>